<gene>
    <name evidence="2" type="ORF">Srubr_01110</name>
</gene>
<dbReference type="InterPro" id="IPR041233">
    <property type="entry name" value="Melibiase_C"/>
</dbReference>
<evidence type="ECO:0000313" key="2">
    <source>
        <dbReference type="EMBL" id="GHI50265.1"/>
    </source>
</evidence>
<organism evidence="2 3">
    <name type="scientific">Streptomyces rubradiris</name>
    <name type="common">Streptomyces achromogenes subsp. rubradiris</name>
    <dbReference type="NCBI Taxonomy" id="285531"/>
    <lineage>
        <taxon>Bacteria</taxon>
        <taxon>Bacillati</taxon>
        <taxon>Actinomycetota</taxon>
        <taxon>Actinomycetes</taxon>
        <taxon>Kitasatosporales</taxon>
        <taxon>Streptomycetaceae</taxon>
        <taxon>Streptomyces</taxon>
    </lineage>
</organism>
<protein>
    <recommendedName>
        <fullName evidence="1">Alpha galactosidase C-terminal domain-containing protein</fullName>
    </recommendedName>
</protein>
<proteinExistence type="predicted"/>
<sequence>MPAPADRIRELWTHAGGPHDGRHLTVDLPAHGAALFRLREDGGRE</sequence>
<dbReference type="Pfam" id="PF17801">
    <property type="entry name" value="Melibiase_C"/>
    <property type="match status" value="1"/>
</dbReference>
<feature type="domain" description="Alpha galactosidase C-terminal" evidence="1">
    <location>
        <begin position="7"/>
        <end position="38"/>
    </location>
</feature>
<dbReference type="RefSeq" id="WP_189991732.1">
    <property type="nucleotide sequence ID" value="NZ_BNCB01000003.1"/>
</dbReference>
<dbReference type="EMBL" id="BNEA01000001">
    <property type="protein sequence ID" value="GHI50265.1"/>
    <property type="molecule type" value="Genomic_DNA"/>
</dbReference>
<evidence type="ECO:0000259" key="1">
    <source>
        <dbReference type="Pfam" id="PF17801"/>
    </source>
</evidence>
<dbReference type="Proteomes" id="UP000646738">
    <property type="component" value="Unassembled WGS sequence"/>
</dbReference>
<comment type="caution">
    <text evidence="2">The sequence shown here is derived from an EMBL/GenBank/DDBJ whole genome shotgun (WGS) entry which is preliminary data.</text>
</comment>
<name>A0ABQ3R340_STRRR</name>
<keyword evidence="3" id="KW-1185">Reference proteome</keyword>
<evidence type="ECO:0000313" key="3">
    <source>
        <dbReference type="Proteomes" id="UP000646738"/>
    </source>
</evidence>
<reference evidence="3" key="1">
    <citation type="submission" date="2023-07" db="EMBL/GenBank/DDBJ databases">
        <title>Whole genome shotgun sequence of Streptomyces achromogenes subsp. rubradiris NBRC 14000.</title>
        <authorList>
            <person name="Komaki H."/>
            <person name="Tamura T."/>
        </authorList>
    </citation>
    <scope>NUCLEOTIDE SEQUENCE [LARGE SCALE GENOMIC DNA]</scope>
    <source>
        <strain evidence="3">NBRC 14000</strain>
    </source>
</reference>
<accession>A0ABQ3R340</accession>